<dbReference type="Pfam" id="PF03357">
    <property type="entry name" value="Snf7"/>
    <property type="match status" value="1"/>
</dbReference>
<feature type="region of interest" description="Disordered" evidence="2">
    <location>
        <begin position="1"/>
        <end position="22"/>
    </location>
</feature>
<dbReference type="EMBL" id="CAJJDM010000031">
    <property type="protein sequence ID" value="CAD8061720.1"/>
    <property type="molecule type" value="Genomic_DNA"/>
</dbReference>
<protein>
    <submittedName>
        <fullName evidence="3">Uncharacterized protein</fullName>
    </submittedName>
</protein>
<organism evidence="3 4">
    <name type="scientific">Paramecium primaurelia</name>
    <dbReference type="NCBI Taxonomy" id="5886"/>
    <lineage>
        <taxon>Eukaryota</taxon>
        <taxon>Sar</taxon>
        <taxon>Alveolata</taxon>
        <taxon>Ciliophora</taxon>
        <taxon>Intramacronucleata</taxon>
        <taxon>Oligohymenophorea</taxon>
        <taxon>Peniculida</taxon>
        <taxon>Parameciidae</taxon>
        <taxon>Paramecium</taxon>
    </lineage>
</organism>
<dbReference type="Proteomes" id="UP000688137">
    <property type="component" value="Unassembled WGS sequence"/>
</dbReference>
<reference evidence="3" key="1">
    <citation type="submission" date="2021-01" db="EMBL/GenBank/DDBJ databases">
        <authorList>
            <consortium name="Genoscope - CEA"/>
            <person name="William W."/>
        </authorList>
    </citation>
    <scope>NUCLEOTIDE SEQUENCE</scope>
</reference>
<evidence type="ECO:0000313" key="3">
    <source>
        <dbReference type="EMBL" id="CAD8061720.1"/>
    </source>
</evidence>
<keyword evidence="4" id="KW-1185">Reference proteome</keyword>
<comment type="caution">
    <text evidence="3">The sequence shown here is derived from an EMBL/GenBank/DDBJ whole genome shotgun (WGS) entry which is preliminary data.</text>
</comment>
<dbReference type="OMA" id="AMMDWNE"/>
<evidence type="ECO:0000256" key="1">
    <source>
        <dbReference type="SAM" id="Coils"/>
    </source>
</evidence>
<sequence>MFGFAKKGGGDKKNQPAPVPDAKLKYEKTLHDLRSRRDQIQDNIDRIDSKVTALDQEIRSLLSQGKKQQARNKVTEMKSLQKQIEQMQTKYNVLTQMTIQIETLEQDQGIADVVFNAAELGKMQQETNDKLQDAMMDWNEFETSQQETSELWKQMSNMGVDNEQIDAEFEKYMQENEQQQAINLQKQLNTVPANQIPAQQQSYQQQNKNNMEKELAALLE</sequence>
<accession>A0A8S1L1B2</accession>
<gene>
    <name evidence="3" type="ORF">PPRIM_AZ9-3.1.T0320097</name>
</gene>
<dbReference type="GO" id="GO:0007034">
    <property type="term" value="P:vacuolar transport"/>
    <property type="evidence" value="ECO:0007669"/>
    <property type="project" value="InterPro"/>
</dbReference>
<proteinExistence type="predicted"/>
<dbReference type="AlphaFoldDB" id="A0A8S1L1B2"/>
<feature type="coiled-coil region" evidence="1">
    <location>
        <begin position="23"/>
        <end position="97"/>
    </location>
</feature>
<keyword evidence="1" id="KW-0175">Coiled coil</keyword>
<evidence type="ECO:0000313" key="4">
    <source>
        <dbReference type="Proteomes" id="UP000688137"/>
    </source>
</evidence>
<dbReference type="InterPro" id="IPR005024">
    <property type="entry name" value="Snf7_fam"/>
</dbReference>
<name>A0A8S1L1B2_PARPR</name>
<evidence type="ECO:0000256" key="2">
    <source>
        <dbReference type="SAM" id="MobiDB-lite"/>
    </source>
</evidence>